<dbReference type="GO" id="GO:0003677">
    <property type="term" value="F:DNA binding"/>
    <property type="evidence" value="ECO:0007669"/>
    <property type="project" value="InterPro"/>
</dbReference>
<dbReference type="EMBL" id="JAWDKB010000008">
    <property type="protein sequence ID" value="MDV0444370.1"/>
    <property type="molecule type" value="Genomic_DNA"/>
</dbReference>
<feature type="domain" description="HNH nuclease" evidence="2">
    <location>
        <begin position="79"/>
        <end position="126"/>
    </location>
</feature>
<accession>A0AAE4MGA9</accession>
<dbReference type="Proteomes" id="UP001283212">
    <property type="component" value="Unassembled WGS sequence"/>
</dbReference>
<dbReference type="RefSeq" id="WP_338096870.1">
    <property type="nucleotide sequence ID" value="NZ_JAWDKB010000008.1"/>
</dbReference>
<feature type="domain" description="HTH psq-type" evidence="1">
    <location>
        <begin position="141"/>
        <end position="172"/>
    </location>
</feature>
<evidence type="ECO:0000259" key="1">
    <source>
        <dbReference type="Pfam" id="PF04218"/>
    </source>
</evidence>
<evidence type="ECO:0008006" key="5">
    <source>
        <dbReference type="Google" id="ProtNLM"/>
    </source>
</evidence>
<keyword evidence="4" id="KW-1185">Reference proteome</keyword>
<evidence type="ECO:0000313" key="3">
    <source>
        <dbReference type="EMBL" id="MDV0444370.1"/>
    </source>
</evidence>
<evidence type="ECO:0000313" key="4">
    <source>
        <dbReference type="Proteomes" id="UP001283212"/>
    </source>
</evidence>
<dbReference type="Pfam" id="PF13392">
    <property type="entry name" value="HNH_3"/>
    <property type="match status" value="1"/>
</dbReference>
<comment type="caution">
    <text evidence="3">The sequence shown here is derived from an EMBL/GenBank/DDBJ whole genome shotgun (WGS) entry which is preliminary data.</text>
</comment>
<protein>
    <recommendedName>
        <fullName evidence="5">HNH nuclease domain-containing protein</fullName>
    </recommendedName>
</protein>
<organism evidence="3 4">
    <name type="scientific">Methanorbis rubei</name>
    <dbReference type="NCBI Taxonomy" id="3028300"/>
    <lineage>
        <taxon>Archaea</taxon>
        <taxon>Methanobacteriati</taxon>
        <taxon>Methanobacteriota</taxon>
        <taxon>Stenosarchaea group</taxon>
        <taxon>Methanomicrobia</taxon>
        <taxon>Methanomicrobiales</taxon>
        <taxon>Methanocorpusculaceae</taxon>
        <taxon>Methanorbis</taxon>
    </lineage>
</organism>
<reference evidence="3 4" key="1">
    <citation type="submission" date="2023-06" db="EMBL/GenBank/DDBJ databases">
        <title>Genome sequence of Methancorpusculaceae sp. Cs1.</title>
        <authorList>
            <person name="Protasov E."/>
            <person name="Platt K."/>
            <person name="Poehlein A."/>
            <person name="Daniel R."/>
            <person name="Brune A."/>
        </authorList>
    </citation>
    <scope>NUCLEOTIDE SEQUENCE [LARGE SCALE GENOMIC DNA]</scope>
    <source>
        <strain evidence="3 4">Cs1</strain>
    </source>
</reference>
<dbReference type="InterPro" id="IPR007889">
    <property type="entry name" value="HTH_Psq"/>
</dbReference>
<dbReference type="Gene3D" id="3.90.75.20">
    <property type="match status" value="1"/>
</dbReference>
<dbReference type="AlphaFoldDB" id="A0AAE4MGA9"/>
<name>A0AAE4MGA9_9EURY</name>
<dbReference type="SUPFAM" id="SSF54060">
    <property type="entry name" value="His-Me finger endonucleases"/>
    <property type="match status" value="1"/>
</dbReference>
<evidence type="ECO:0000259" key="2">
    <source>
        <dbReference type="Pfam" id="PF13392"/>
    </source>
</evidence>
<proteinExistence type="predicted"/>
<dbReference type="InterPro" id="IPR044925">
    <property type="entry name" value="His-Me_finger_sf"/>
</dbReference>
<dbReference type="CDD" id="cd00085">
    <property type="entry name" value="HNHc"/>
    <property type="match status" value="1"/>
</dbReference>
<dbReference type="InterPro" id="IPR003615">
    <property type="entry name" value="HNH_nuc"/>
</dbReference>
<dbReference type="Pfam" id="PF04218">
    <property type="entry name" value="CENP-B_N"/>
    <property type="match status" value="1"/>
</dbReference>
<gene>
    <name evidence="3" type="ORF">McpCs1_17790</name>
</gene>
<sequence>MTTALSLISPPPTRYSPPPLIHAGDYAAWYKHATGEWIYDFVNGQITNRRTGRLVPFRVKPNGYLEADVIVKGVRIHVRKHRAIWLAAHGILAIPVDYALEVDHINHNRFDCRLENLRLVRPEENRKNRIRFFDDPAVREIRRRHREESASFTELAREFGVCASTISRIVKRQTYKGVSDD</sequence>